<accession>A0A8S1EZ18</accession>
<dbReference type="EMBL" id="CADEPM010000005">
    <property type="protein sequence ID" value="CAB3406584.1"/>
    <property type="molecule type" value="Genomic_DNA"/>
</dbReference>
<evidence type="ECO:0000256" key="2">
    <source>
        <dbReference type="ARBA" id="ARBA00004286"/>
    </source>
</evidence>
<evidence type="ECO:0000256" key="1">
    <source>
        <dbReference type="ARBA" id="ARBA00004123"/>
    </source>
</evidence>
<dbReference type="PANTHER" id="PTHR45810:SF17">
    <property type="entry name" value="HISTONE H3-LIKE CENTROMERIC PROTEIN A"/>
    <property type="match status" value="1"/>
</dbReference>
<comment type="subcellular location">
    <subcellularLocation>
        <location evidence="2">Chromosome</location>
    </subcellularLocation>
    <subcellularLocation>
        <location evidence="1">Nucleus</location>
    </subcellularLocation>
</comment>
<dbReference type="Pfam" id="PF00125">
    <property type="entry name" value="Histone"/>
    <property type="match status" value="1"/>
</dbReference>
<dbReference type="OrthoDB" id="4025405at2759"/>
<keyword evidence="4" id="KW-0158">Chromosome</keyword>
<dbReference type="SMART" id="SM00428">
    <property type="entry name" value="H3"/>
    <property type="match status" value="1"/>
</dbReference>
<feature type="compositionally biased region" description="Basic and acidic residues" evidence="9">
    <location>
        <begin position="147"/>
        <end position="173"/>
    </location>
</feature>
<evidence type="ECO:0000256" key="4">
    <source>
        <dbReference type="ARBA" id="ARBA00022454"/>
    </source>
</evidence>
<evidence type="ECO:0000256" key="7">
    <source>
        <dbReference type="ARBA" id="ARBA00023269"/>
    </source>
</evidence>
<evidence type="ECO:0000313" key="11">
    <source>
        <dbReference type="EMBL" id="CAB3406584.1"/>
    </source>
</evidence>
<keyword evidence="5" id="KW-0238">DNA-binding</keyword>
<keyword evidence="7" id="KW-0544">Nucleosome core</keyword>
<dbReference type="GO" id="GO:0030527">
    <property type="term" value="F:structural constituent of chromatin"/>
    <property type="evidence" value="ECO:0007669"/>
    <property type="project" value="InterPro"/>
</dbReference>
<organism evidence="11 12">
    <name type="scientific">Caenorhabditis bovis</name>
    <dbReference type="NCBI Taxonomy" id="2654633"/>
    <lineage>
        <taxon>Eukaryota</taxon>
        <taxon>Metazoa</taxon>
        <taxon>Ecdysozoa</taxon>
        <taxon>Nematoda</taxon>
        <taxon>Chromadorea</taxon>
        <taxon>Rhabditida</taxon>
        <taxon>Rhabditina</taxon>
        <taxon>Rhabditomorpha</taxon>
        <taxon>Rhabditoidea</taxon>
        <taxon>Rhabditidae</taxon>
        <taxon>Peloderinae</taxon>
        <taxon>Caenorhabditis</taxon>
    </lineage>
</organism>
<reference evidence="11 12" key="1">
    <citation type="submission" date="2020-04" db="EMBL/GenBank/DDBJ databases">
        <authorList>
            <person name="Laetsch R D."/>
            <person name="Stevens L."/>
            <person name="Kumar S."/>
            <person name="Blaxter L. M."/>
        </authorList>
    </citation>
    <scope>NUCLEOTIDE SEQUENCE [LARGE SCALE GENOMIC DNA]</scope>
</reference>
<name>A0A8S1EZ18_9PELO</name>
<sequence>MAYRMSTAPNSRASGVRIVEVHDSPVREPLRVIDRNTSETAQLLVSVRKLLDLTPENFQRLGADKYLDYSETSIRKLSRRINELTDDEIDLLENLKWKVQDVRRRYEDREEEIARRSHSQSFAFNREIGRHNSITVLQDRSNDVRIRHRRDSYESDRTSISDRRKQHERRIEQSDESDDEVPARRSPIRQKRVPLVRGKNQSTLKKMKRYKPGMKALKEIRQYQRSTDLLISKAPFRRVILEIMNELFPNVGYRIQAEALAALQEAAEAFLVNVFESSQLLSSHAGRVTLRPNDIQLYRRLCL</sequence>
<feature type="domain" description="Core Histone H2A/H2B/H3" evidence="10">
    <location>
        <begin position="213"/>
        <end position="301"/>
    </location>
</feature>
<keyword evidence="12" id="KW-1185">Reference proteome</keyword>
<dbReference type="Proteomes" id="UP000494206">
    <property type="component" value="Unassembled WGS sequence"/>
</dbReference>
<dbReference type="GO" id="GO:0005634">
    <property type="term" value="C:nucleus"/>
    <property type="evidence" value="ECO:0007669"/>
    <property type="project" value="UniProtKB-SubCell"/>
</dbReference>
<dbReference type="InterPro" id="IPR000164">
    <property type="entry name" value="Histone_H3/CENP-A"/>
</dbReference>
<evidence type="ECO:0000259" key="10">
    <source>
        <dbReference type="Pfam" id="PF00125"/>
    </source>
</evidence>
<keyword evidence="8" id="KW-0175">Coiled coil</keyword>
<proteinExistence type="inferred from homology"/>
<comment type="similarity">
    <text evidence="3">Belongs to the histone H3 family.</text>
</comment>
<feature type="region of interest" description="Disordered" evidence="9">
    <location>
        <begin position="147"/>
        <end position="192"/>
    </location>
</feature>
<comment type="caution">
    <text evidence="11">The sequence shown here is derived from an EMBL/GenBank/DDBJ whole genome shotgun (WGS) entry which is preliminary data.</text>
</comment>
<dbReference type="GO" id="GO:0003677">
    <property type="term" value="F:DNA binding"/>
    <property type="evidence" value="ECO:0007669"/>
    <property type="project" value="UniProtKB-KW"/>
</dbReference>
<dbReference type="InterPro" id="IPR009072">
    <property type="entry name" value="Histone-fold"/>
</dbReference>
<evidence type="ECO:0000256" key="9">
    <source>
        <dbReference type="SAM" id="MobiDB-lite"/>
    </source>
</evidence>
<dbReference type="GO" id="GO:0000786">
    <property type="term" value="C:nucleosome"/>
    <property type="evidence" value="ECO:0007669"/>
    <property type="project" value="UniProtKB-KW"/>
</dbReference>
<evidence type="ECO:0000256" key="8">
    <source>
        <dbReference type="SAM" id="Coils"/>
    </source>
</evidence>
<evidence type="ECO:0000256" key="6">
    <source>
        <dbReference type="ARBA" id="ARBA00023242"/>
    </source>
</evidence>
<protein>
    <recommendedName>
        <fullName evidence="10">Core Histone H2A/H2B/H3 domain-containing protein</fullName>
    </recommendedName>
</protein>
<dbReference type="InterPro" id="IPR007125">
    <property type="entry name" value="H2A/H2B/H3"/>
</dbReference>
<dbReference type="PRINTS" id="PR00622">
    <property type="entry name" value="HISTONEH3"/>
</dbReference>
<feature type="coiled-coil region" evidence="8">
    <location>
        <begin position="74"/>
        <end position="112"/>
    </location>
</feature>
<evidence type="ECO:0000256" key="3">
    <source>
        <dbReference type="ARBA" id="ARBA00010343"/>
    </source>
</evidence>
<evidence type="ECO:0000256" key="5">
    <source>
        <dbReference type="ARBA" id="ARBA00023125"/>
    </source>
</evidence>
<dbReference type="PANTHER" id="PTHR45810">
    <property type="entry name" value="HISTONE H3.2"/>
    <property type="match status" value="1"/>
</dbReference>
<evidence type="ECO:0000313" key="12">
    <source>
        <dbReference type="Proteomes" id="UP000494206"/>
    </source>
</evidence>
<dbReference type="SUPFAM" id="SSF47113">
    <property type="entry name" value="Histone-fold"/>
    <property type="match status" value="1"/>
</dbReference>
<keyword evidence="6" id="KW-0539">Nucleus</keyword>
<gene>
    <name evidence="11" type="ORF">CBOVIS_LOCUS8639</name>
</gene>
<dbReference type="GO" id="GO:0046982">
    <property type="term" value="F:protein heterodimerization activity"/>
    <property type="evidence" value="ECO:0007669"/>
    <property type="project" value="InterPro"/>
</dbReference>
<dbReference type="AlphaFoldDB" id="A0A8S1EZ18"/>
<dbReference type="Gene3D" id="1.10.20.10">
    <property type="entry name" value="Histone, subunit A"/>
    <property type="match status" value="1"/>
</dbReference>